<protein>
    <recommendedName>
        <fullName evidence="5">Pentacotripeptide-repeat region of PRORP domain-containing protein</fullName>
    </recommendedName>
</protein>
<dbReference type="Gene3D" id="1.25.40.10">
    <property type="entry name" value="Tetratricopeptide repeat domain"/>
    <property type="match status" value="3"/>
</dbReference>
<dbReference type="AlphaFoldDB" id="A0A4S4ER17"/>
<dbReference type="InterPro" id="IPR002885">
    <property type="entry name" value="PPR_rpt"/>
</dbReference>
<comment type="caution">
    <text evidence="3">The sequence shown here is derived from an EMBL/GenBank/DDBJ whole genome shotgun (WGS) entry which is preliminary data.</text>
</comment>
<dbReference type="PANTHER" id="PTHR47932:SF23">
    <property type="entry name" value="PENTACOTRIPEPTIDE-REPEAT REGION OF PRORP DOMAIN-CONTAINING PROTEIN"/>
    <property type="match status" value="1"/>
</dbReference>
<gene>
    <name evidence="3" type="ORF">TEA_019326</name>
</gene>
<dbReference type="STRING" id="542762.A0A4S4ER17"/>
<keyword evidence="1" id="KW-0677">Repeat</keyword>
<evidence type="ECO:0000313" key="3">
    <source>
        <dbReference type="EMBL" id="THG19231.1"/>
    </source>
</evidence>
<dbReference type="Pfam" id="PF01535">
    <property type="entry name" value="PPR"/>
    <property type="match status" value="2"/>
</dbReference>
<dbReference type="Pfam" id="PF13812">
    <property type="entry name" value="PPR_3"/>
    <property type="match status" value="1"/>
</dbReference>
<evidence type="ECO:0000256" key="1">
    <source>
        <dbReference type="ARBA" id="ARBA00022737"/>
    </source>
</evidence>
<evidence type="ECO:0000313" key="4">
    <source>
        <dbReference type="Proteomes" id="UP000306102"/>
    </source>
</evidence>
<dbReference type="Proteomes" id="UP000306102">
    <property type="component" value="Unassembled WGS sequence"/>
</dbReference>
<dbReference type="GO" id="GO:0003729">
    <property type="term" value="F:mRNA binding"/>
    <property type="evidence" value="ECO:0007669"/>
    <property type="project" value="TreeGrafter"/>
</dbReference>
<name>A0A4S4ER17_CAMSN</name>
<reference evidence="3 4" key="1">
    <citation type="journal article" date="2018" name="Proc. Natl. Acad. Sci. U.S.A.">
        <title>Draft genome sequence of Camellia sinensis var. sinensis provides insights into the evolution of the tea genome and tea quality.</title>
        <authorList>
            <person name="Wei C."/>
            <person name="Yang H."/>
            <person name="Wang S."/>
            <person name="Zhao J."/>
            <person name="Liu C."/>
            <person name="Gao L."/>
            <person name="Xia E."/>
            <person name="Lu Y."/>
            <person name="Tai Y."/>
            <person name="She G."/>
            <person name="Sun J."/>
            <person name="Cao H."/>
            <person name="Tong W."/>
            <person name="Gao Q."/>
            <person name="Li Y."/>
            <person name="Deng W."/>
            <person name="Jiang X."/>
            <person name="Wang W."/>
            <person name="Chen Q."/>
            <person name="Zhang S."/>
            <person name="Li H."/>
            <person name="Wu J."/>
            <person name="Wang P."/>
            <person name="Li P."/>
            <person name="Shi C."/>
            <person name="Zheng F."/>
            <person name="Jian J."/>
            <person name="Huang B."/>
            <person name="Shan D."/>
            <person name="Shi M."/>
            <person name="Fang C."/>
            <person name="Yue Y."/>
            <person name="Li F."/>
            <person name="Li D."/>
            <person name="Wei S."/>
            <person name="Han B."/>
            <person name="Jiang C."/>
            <person name="Yin Y."/>
            <person name="Xia T."/>
            <person name="Zhang Z."/>
            <person name="Bennetzen J.L."/>
            <person name="Zhao S."/>
            <person name="Wan X."/>
        </authorList>
    </citation>
    <scope>NUCLEOTIDE SEQUENCE [LARGE SCALE GENOMIC DNA]</scope>
    <source>
        <strain evidence="4">cv. Shuchazao</strain>
        <tissue evidence="3">Leaf</tissue>
    </source>
</reference>
<feature type="repeat" description="PPR" evidence="2">
    <location>
        <begin position="376"/>
        <end position="410"/>
    </location>
</feature>
<dbReference type="PANTHER" id="PTHR47932">
    <property type="entry name" value="ATPASE EXPRESSION PROTEIN 3"/>
    <property type="match status" value="1"/>
</dbReference>
<evidence type="ECO:0008006" key="5">
    <source>
        <dbReference type="Google" id="ProtNLM"/>
    </source>
</evidence>
<dbReference type="NCBIfam" id="TIGR00756">
    <property type="entry name" value="PPR"/>
    <property type="match status" value="3"/>
</dbReference>
<proteinExistence type="predicted"/>
<dbReference type="Pfam" id="PF13041">
    <property type="entry name" value="PPR_2"/>
    <property type="match status" value="1"/>
</dbReference>
<dbReference type="EMBL" id="SDRB02002536">
    <property type="protein sequence ID" value="THG19231.1"/>
    <property type="molecule type" value="Genomic_DNA"/>
</dbReference>
<evidence type="ECO:0000256" key="2">
    <source>
        <dbReference type="PROSITE-ProRule" id="PRU00708"/>
    </source>
</evidence>
<dbReference type="InterPro" id="IPR011990">
    <property type="entry name" value="TPR-like_helical_dom_sf"/>
</dbReference>
<feature type="repeat" description="PPR" evidence="2">
    <location>
        <begin position="306"/>
        <end position="340"/>
    </location>
</feature>
<keyword evidence="4" id="KW-1185">Reference proteome</keyword>
<organism evidence="3 4">
    <name type="scientific">Camellia sinensis var. sinensis</name>
    <name type="common">China tea</name>
    <dbReference type="NCBI Taxonomy" id="542762"/>
    <lineage>
        <taxon>Eukaryota</taxon>
        <taxon>Viridiplantae</taxon>
        <taxon>Streptophyta</taxon>
        <taxon>Embryophyta</taxon>
        <taxon>Tracheophyta</taxon>
        <taxon>Spermatophyta</taxon>
        <taxon>Magnoliopsida</taxon>
        <taxon>eudicotyledons</taxon>
        <taxon>Gunneridae</taxon>
        <taxon>Pentapetalae</taxon>
        <taxon>asterids</taxon>
        <taxon>Ericales</taxon>
        <taxon>Theaceae</taxon>
        <taxon>Camellia</taxon>
    </lineage>
</organism>
<dbReference type="PROSITE" id="PS51375">
    <property type="entry name" value="PPR"/>
    <property type="match status" value="3"/>
</dbReference>
<feature type="repeat" description="PPR" evidence="2">
    <location>
        <begin position="341"/>
        <end position="375"/>
    </location>
</feature>
<accession>A0A4S4ER17</accession>
<sequence>MLSFSRVHLPRLFLNTSYVINQLVSVNRFKNPSLFSNCSILSYHWHLKTHTQIHTAAKLTTSNSSLVYYRYVHLLFYHSSLQPPSRSLRRRIHKRLKFASKPVLNVAQFKRAVSQLPPRFTAEEICNVITLQDDPLVCLEVFNWASQHSRFNHDVSTYHITIKKLGAAKLYQELYEIVDRVLVVPYFGSEALYNTIIYFFTEDRKLTKAVNIYKHMRNSKNVECRPSIRTYNLLFSALLSRGSNSYINHMYMETIRCLFKQMVNDGVEPDIFSLNSMIKGYVLSLHVNDALRIFHQMGVVYSCLPNSYSYDYLIHGLCAQGRTKNGRDLCNEMKKKGFVPSSKAYNSLVNSLALDGEVDEAVNLLWEMMKNRRSADLVTYRTVLDEICRKQRVGDAIRLLKELQEKELVDNHTYRMLLHKLQGQPQELK</sequence>